<dbReference type="NCBIfam" id="TIGR02528">
    <property type="entry name" value="EutP"/>
    <property type="match status" value="1"/>
</dbReference>
<dbReference type="RefSeq" id="WP_125575057.1">
    <property type="nucleotide sequence ID" value="NZ_JBHSSO010000070.1"/>
</dbReference>
<evidence type="ECO:0000313" key="2">
    <source>
        <dbReference type="EMBL" id="MFC6290771.1"/>
    </source>
</evidence>
<dbReference type="PIRSF" id="PIRSF036409">
    <property type="entry name" value="EutP_PduV"/>
    <property type="match status" value="1"/>
</dbReference>
<organism evidence="2 3">
    <name type="scientific">Levilactobacillus angrenensis</name>
    <dbReference type="NCBI Taxonomy" id="2486020"/>
    <lineage>
        <taxon>Bacteria</taxon>
        <taxon>Bacillati</taxon>
        <taxon>Bacillota</taxon>
        <taxon>Bacilli</taxon>
        <taxon>Lactobacillales</taxon>
        <taxon>Lactobacillaceae</taxon>
        <taxon>Levilactobacillus</taxon>
    </lineage>
</organism>
<gene>
    <name evidence="2" type="ORF">ACFP1M_11360</name>
</gene>
<protein>
    <submittedName>
        <fullName evidence="2">EutP/PduV family microcompartment system protein</fullName>
    </submittedName>
</protein>
<dbReference type="SUPFAM" id="SSF52540">
    <property type="entry name" value="P-loop containing nucleoside triphosphate hydrolases"/>
    <property type="match status" value="1"/>
</dbReference>
<dbReference type="PANTHER" id="PTHR40453">
    <property type="entry name" value="PROTEIN YOEF"/>
    <property type="match status" value="1"/>
</dbReference>
<evidence type="ECO:0000313" key="3">
    <source>
        <dbReference type="Proteomes" id="UP001596258"/>
    </source>
</evidence>
<sequence length="149" mass="16222">MRKAMFVGAIGCGKTTLVQRLHHETISYDKTQAVEFRGSIIDTPGEFVEHRYLYPSLMTLSVGAKVIVAIQSALDQRAVFPPAFTTMFPVKTIGVVSKIDAASPEQITYAEERLKNAGVQQIFQLSSVAGTGITEFEEALNQLTVGVEA</sequence>
<proteinExistence type="inferred from homology"/>
<dbReference type="Gene3D" id="3.40.50.300">
    <property type="entry name" value="P-loop containing nucleotide triphosphate hydrolases"/>
    <property type="match status" value="1"/>
</dbReference>
<dbReference type="InterPro" id="IPR012381">
    <property type="entry name" value="EutP_PduV"/>
</dbReference>
<dbReference type="PANTHER" id="PTHR40453:SF1">
    <property type="entry name" value="PROTEIN YOEF"/>
    <property type="match status" value="1"/>
</dbReference>
<keyword evidence="3" id="KW-1185">Reference proteome</keyword>
<comment type="similarity">
    <text evidence="1">Belongs to the EutP/PduV family.</text>
</comment>
<dbReference type="CDD" id="cd00882">
    <property type="entry name" value="Ras_like_GTPase"/>
    <property type="match status" value="1"/>
</dbReference>
<evidence type="ECO:0000256" key="1">
    <source>
        <dbReference type="PIRNR" id="PIRNR036409"/>
    </source>
</evidence>
<name>A0ABW1UDI3_9LACO</name>
<comment type="caution">
    <text evidence="2">The sequence shown here is derived from an EMBL/GenBank/DDBJ whole genome shotgun (WGS) entry which is preliminary data.</text>
</comment>
<accession>A0ABW1UDI3</accession>
<dbReference type="Pfam" id="PF10662">
    <property type="entry name" value="PduV-EutP"/>
    <property type="match status" value="1"/>
</dbReference>
<dbReference type="InterPro" id="IPR027417">
    <property type="entry name" value="P-loop_NTPase"/>
</dbReference>
<dbReference type="Proteomes" id="UP001596258">
    <property type="component" value="Unassembled WGS sequence"/>
</dbReference>
<keyword evidence="1" id="KW-0547">Nucleotide-binding</keyword>
<reference evidence="3" key="1">
    <citation type="journal article" date="2019" name="Int. J. Syst. Evol. Microbiol.">
        <title>The Global Catalogue of Microorganisms (GCM) 10K type strain sequencing project: providing services to taxonomists for standard genome sequencing and annotation.</title>
        <authorList>
            <consortium name="The Broad Institute Genomics Platform"/>
            <consortium name="The Broad Institute Genome Sequencing Center for Infectious Disease"/>
            <person name="Wu L."/>
            <person name="Ma J."/>
        </authorList>
    </citation>
    <scope>NUCLEOTIDE SEQUENCE [LARGE SCALE GENOMIC DNA]</scope>
    <source>
        <strain evidence="3">CCM 8893</strain>
    </source>
</reference>
<dbReference type="EMBL" id="JBHSSO010000070">
    <property type="protein sequence ID" value="MFC6290771.1"/>
    <property type="molecule type" value="Genomic_DNA"/>
</dbReference>